<dbReference type="EMBL" id="AALD02000008">
    <property type="protein sequence ID" value="EEQ11442.1"/>
    <property type="molecule type" value="Genomic_DNA"/>
</dbReference>
<gene>
    <name evidence="1" type="ORF">ymoll0001_20120</name>
</gene>
<evidence type="ECO:0000313" key="2">
    <source>
        <dbReference type="Proteomes" id="UP000003027"/>
    </source>
</evidence>
<organism evidence="1 2">
    <name type="scientific">Yersinia mollaretii (strain ATCC 43969 / DSM 18520 / CIP 103324 / CNY 7263 / WAIP 204)</name>
    <dbReference type="NCBI Taxonomy" id="349967"/>
    <lineage>
        <taxon>Bacteria</taxon>
        <taxon>Pseudomonadati</taxon>
        <taxon>Pseudomonadota</taxon>
        <taxon>Gammaproteobacteria</taxon>
        <taxon>Enterobacterales</taxon>
        <taxon>Yersiniaceae</taxon>
        <taxon>Yersinia</taxon>
    </lineage>
</organism>
<sequence>MSFTVSPTSIAHYYAAKVTADIDIELTRGRVYRITDKKMPVRF</sequence>
<protein>
    <submittedName>
        <fullName evidence="1">Uncharacterized protein</fullName>
    </submittedName>
</protein>
<dbReference type="Proteomes" id="UP000003027">
    <property type="component" value="Unassembled WGS sequence"/>
</dbReference>
<comment type="caution">
    <text evidence="1">The sequence shown here is derived from an EMBL/GenBank/DDBJ whole genome shotgun (WGS) entry which is preliminary data.</text>
</comment>
<reference evidence="1" key="1">
    <citation type="submission" date="2008-12" db="EMBL/GenBank/DDBJ databases">
        <title>Annotation of the Yersinia mollaretii ATCC 43969 genome.</title>
        <authorList>
            <person name="Read T.D."/>
            <person name="Akmal A."/>
            <person name="Bishop-Lilly K."/>
            <person name="Chen P.E."/>
            <person name="Cook C."/>
            <person name="Kiley M.P."/>
            <person name="Lentz S."/>
            <person name="Mateczun A."/>
            <person name="Nagarajan N."/>
            <person name="Nolan N."/>
            <person name="Osborne B.I."/>
            <person name="Pop M."/>
            <person name="Sozhamannan S."/>
            <person name="Stewart A.C."/>
            <person name="Sulakvelidze A."/>
            <person name="Thomason B."/>
            <person name="Willner K."/>
            <person name="Zwick M.E."/>
        </authorList>
    </citation>
    <scope>NUCLEOTIDE SEQUENCE [LARGE SCALE GENOMIC DNA]</scope>
    <source>
        <strain evidence="1">ATCC 43969</strain>
    </source>
</reference>
<accession>A0ABP2EGE2</accession>
<name>A0ABP2EGE2_YERMW</name>
<proteinExistence type="predicted"/>
<evidence type="ECO:0000313" key="1">
    <source>
        <dbReference type="EMBL" id="EEQ11442.1"/>
    </source>
</evidence>
<keyword evidence="2" id="KW-1185">Reference proteome</keyword>